<evidence type="ECO:0000256" key="5">
    <source>
        <dbReference type="ARBA" id="ARBA00023231"/>
    </source>
</evidence>
<comment type="subunit">
    <text evidence="3 6">Homotrimer; associates with NifD.</text>
</comment>
<evidence type="ECO:0000313" key="7">
    <source>
        <dbReference type="EMBL" id="VFU09231.1"/>
    </source>
</evidence>
<gene>
    <name evidence="6 7" type="primary">nifW</name>
    <name evidence="7" type="ORF">MTUNDRAET4_2338</name>
</gene>
<evidence type="ECO:0000256" key="2">
    <source>
        <dbReference type="ARBA" id="ARBA00008351"/>
    </source>
</evidence>
<dbReference type="PIRSF" id="PIRSF005790">
    <property type="entry name" value="NifW"/>
    <property type="match status" value="1"/>
</dbReference>
<accession>A0A4U8Z1Q6</accession>
<dbReference type="HAMAP" id="MF_00529">
    <property type="entry name" value="NifW"/>
    <property type="match status" value="1"/>
</dbReference>
<sequence length="119" mass="13428">MNALDQLRKLSSAEDFFDALGVSYDPAVLRVARLHILRRMGEYLYHSESGVGTDDEVWLACRAFLENAYHDFVESSPIEQRVFKVLKDAVKPKEEPKKPFVPLSTLVVGSPDMERSGSL</sequence>
<comment type="similarity">
    <text evidence="2 6">Belongs to the NifW family.</text>
</comment>
<dbReference type="EMBL" id="LR536450">
    <property type="protein sequence ID" value="VFU09231.1"/>
    <property type="molecule type" value="Genomic_DNA"/>
</dbReference>
<dbReference type="Proteomes" id="UP000294360">
    <property type="component" value="Chromosome"/>
</dbReference>
<dbReference type="GO" id="GO:0009399">
    <property type="term" value="P:nitrogen fixation"/>
    <property type="evidence" value="ECO:0007669"/>
    <property type="project" value="UniProtKB-UniRule"/>
</dbReference>
<evidence type="ECO:0000256" key="6">
    <source>
        <dbReference type="HAMAP-Rule" id="MF_00529"/>
    </source>
</evidence>
<dbReference type="OrthoDB" id="9811868at2"/>
<reference evidence="7 8" key="1">
    <citation type="submission" date="2019-03" db="EMBL/GenBank/DDBJ databases">
        <authorList>
            <person name="Kox A.R. M."/>
        </authorList>
    </citation>
    <scope>NUCLEOTIDE SEQUENCE [LARGE SCALE GENOMIC DNA]</scope>
    <source>
        <strain evidence="7">MTUNDRAET4 annotated genome</strain>
    </source>
</reference>
<name>A0A4U8Z1Q6_METTU</name>
<evidence type="ECO:0000256" key="1">
    <source>
        <dbReference type="ARBA" id="ARBA00002247"/>
    </source>
</evidence>
<comment type="function">
    <text evidence="1 6">May protect the nitrogenase Fe-Mo protein from oxidative damage.</text>
</comment>
<dbReference type="AlphaFoldDB" id="A0A4U8Z1Q6"/>
<dbReference type="RefSeq" id="WP_134489515.1">
    <property type="nucleotide sequence ID" value="NZ_CP139089.1"/>
</dbReference>
<organism evidence="7 8">
    <name type="scientific">Methylocella tundrae</name>
    <dbReference type="NCBI Taxonomy" id="227605"/>
    <lineage>
        <taxon>Bacteria</taxon>
        <taxon>Pseudomonadati</taxon>
        <taxon>Pseudomonadota</taxon>
        <taxon>Alphaproteobacteria</taxon>
        <taxon>Hyphomicrobiales</taxon>
        <taxon>Beijerinckiaceae</taxon>
        <taxon>Methylocella</taxon>
    </lineage>
</organism>
<protein>
    <recommendedName>
        <fullName evidence="4 6">Nitrogenase-stabilizing/protective protein NifW</fullName>
    </recommendedName>
</protein>
<keyword evidence="5 6" id="KW-0535">Nitrogen fixation</keyword>
<dbReference type="NCBIfam" id="NF002009">
    <property type="entry name" value="PRK00810.1"/>
    <property type="match status" value="1"/>
</dbReference>
<proteinExistence type="inferred from homology"/>
<evidence type="ECO:0000256" key="3">
    <source>
        <dbReference type="ARBA" id="ARBA00011284"/>
    </source>
</evidence>
<evidence type="ECO:0000256" key="4">
    <source>
        <dbReference type="ARBA" id="ARBA00016274"/>
    </source>
</evidence>
<dbReference type="InterPro" id="IPR004893">
    <property type="entry name" value="NifW"/>
</dbReference>
<dbReference type="Pfam" id="PF03206">
    <property type="entry name" value="NifW"/>
    <property type="match status" value="1"/>
</dbReference>
<dbReference type="KEGG" id="mtun:MTUNDRAET4_2338"/>
<evidence type="ECO:0000313" key="8">
    <source>
        <dbReference type="Proteomes" id="UP000294360"/>
    </source>
</evidence>